<reference evidence="1" key="1">
    <citation type="journal article" date="2015" name="Nature">
        <title>Complex archaea that bridge the gap between prokaryotes and eukaryotes.</title>
        <authorList>
            <person name="Spang A."/>
            <person name="Saw J.H."/>
            <person name="Jorgensen S.L."/>
            <person name="Zaremba-Niedzwiedzka K."/>
            <person name="Martijn J."/>
            <person name="Lind A.E."/>
            <person name="van Eijk R."/>
            <person name="Schleper C."/>
            <person name="Guy L."/>
            <person name="Ettema T.J."/>
        </authorList>
    </citation>
    <scope>NUCLEOTIDE SEQUENCE</scope>
</reference>
<evidence type="ECO:0000313" key="1">
    <source>
        <dbReference type="EMBL" id="KKN01203.1"/>
    </source>
</evidence>
<proteinExistence type="predicted"/>
<gene>
    <name evidence="1" type="ORF">LCGC14_1130170</name>
</gene>
<sequence>MIYILEFSAFVGNPDNPRGRARYYLGWCRDDRLGTRLRQHAKGRGAAITRAAIENGITFKVALLIPHGTRKDERRLKKWKNHRRVIAVYMRRRDHWWKDYIPPEFVPS</sequence>
<accession>A0A0F9Q727</accession>
<dbReference type="InterPro" id="IPR035901">
    <property type="entry name" value="GIY-YIG_endonuc_sf"/>
</dbReference>
<name>A0A0F9Q727_9ZZZZ</name>
<dbReference type="Gene3D" id="3.40.1440.10">
    <property type="entry name" value="GIY-YIG endonuclease"/>
    <property type="match status" value="1"/>
</dbReference>
<evidence type="ECO:0008006" key="2">
    <source>
        <dbReference type="Google" id="ProtNLM"/>
    </source>
</evidence>
<organism evidence="1">
    <name type="scientific">marine sediment metagenome</name>
    <dbReference type="NCBI Taxonomy" id="412755"/>
    <lineage>
        <taxon>unclassified sequences</taxon>
        <taxon>metagenomes</taxon>
        <taxon>ecological metagenomes</taxon>
    </lineage>
</organism>
<comment type="caution">
    <text evidence="1">The sequence shown here is derived from an EMBL/GenBank/DDBJ whole genome shotgun (WGS) entry which is preliminary data.</text>
</comment>
<protein>
    <recommendedName>
        <fullName evidence="2">GIY-YIG domain-containing protein</fullName>
    </recommendedName>
</protein>
<dbReference type="EMBL" id="LAZR01005288">
    <property type="protein sequence ID" value="KKN01203.1"/>
    <property type="molecule type" value="Genomic_DNA"/>
</dbReference>
<dbReference type="AlphaFoldDB" id="A0A0F9Q727"/>